<evidence type="ECO:0000313" key="7">
    <source>
        <dbReference type="Proteomes" id="UP000665043"/>
    </source>
</evidence>
<gene>
    <name evidence="6" type="ORF">ERJ70_05760</name>
</gene>
<evidence type="ECO:0000256" key="4">
    <source>
        <dbReference type="ARBA" id="ARBA00023163"/>
    </source>
</evidence>
<name>A0ABX7VSR3_9BACI</name>
<dbReference type="InterPro" id="IPR036390">
    <property type="entry name" value="WH_DNA-bd_sf"/>
</dbReference>
<evidence type="ECO:0000259" key="5">
    <source>
        <dbReference type="PROSITE" id="PS50931"/>
    </source>
</evidence>
<dbReference type="Gene3D" id="3.40.190.290">
    <property type="match status" value="1"/>
</dbReference>
<dbReference type="SUPFAM" id="SSF53850">
    <property type="entry name" value="Periplasmic binding protein-like II"/>
    <property type="match status" value="1"/>
</dbReference>
<dbReference type="InterPro" id="IPR050950">
    <property type="entry name" value="HTH-type_LysR_regulators"/>
</dbReference>
<feature type="domain" description="HTH lysR-type" evidence="5">
    <location>
        <begin position="1"/>
        <end position="58"/>
    </location>
</feature>
<dbReference type="SUPFAM" id="SSF46785">
    <property type="entry name" value="Winged helix' DNA-binding domain"/>
    <property type="match status" value="1"/>
</dbReference>
<evidence type="ECO:0000256" key="3">
    <source>
        <dbReference type="ARBA" id="ARBA00023125"/>
    </source>
</evidence>
<dbReference type="CDD" id="cd08438">
    <property type="entry name" value="PBP2_CidR"/>
    <property type="match status" value="1"/>
</dbReference>
<dbReference type="PROSITE" id="PS50931">
    <property type="entry name" value="HTH_LYSR"/>
    <property type="match status" value="1"/>
</dbReference>
<keyword evidence="2" id="KW-0805">Transcription regulation</keyword>
<dbReference type="InterPro" id="IPR000847">
    <property type="entry name" value="LysR_HTH_N"/>
</dbReference>
<dbReference type="PANTHER" id="PTHR30419">
    <property type="entry name" value="HTH-TYPE TRANSCRIPTIONAL REGULATOR YBHD"/>
    <property type="match status" value="1"/>
</dbReference>
<dbReference type="PANTHER" id="PTHR30419:SF8">
    <property type="entry name" value="NITROGEN ASSIMILATION TRANSCRIPTIONAL ACTIVATOR-RELATED"/>
    <property type="match status" value="1"/>
</dbReference>
<dbReference type="PRINTS" id="PR00039">
    <property type="entry name" value="HTHLYSR"/>
</dbReference>
<dbReference type="Gene3D" id="1.10.10.10">
    <property type="entry name" value="Winged helix-like DNA-binding domain superfamily/Winged helix DNA-binding domain"/>
    <property type="match status" value="1"/>
</dbReference>
<reference evidence="6 7" key="1">
    <citation type="submission" date="2019-12" db="EMBL/GenBank/DDBJ databases">
        <title>The whole genome sequencing of a strain isolated from a Mars analog, Dalangtan Playa.</title>
        <authorList>
            <person name="Huang T."/>
        </authorList>
    </citation>
    <scope>NUCLEOTIDE SEQUENCE [LARGE SCALE GENOMIC DNA]</scope>
    <source>
        <strain evidence="6 7">DP4-553-S</strain>
    </source>
</reference>
<dbReference type="InterPro" id="IPR005119">
    <property type="entry name" value="LysR_subst-bd"/>
</dbReference>
<comment type="similarity">
    <text evidence="1">Belongs to the LysR transcriptional regulatory family.</text>
</comment>
<sequence>MELRQLHYFLEVAKQQSITKAAVSLHISQPALSKMIKALEEELGMTLIVRSNKTSELTDAGMVVKEYAKKIHGQLDDMATILNDLTQLERGAIHIGLPPIIGSLFFPNVLSAFHKKYPNIKITITEYGGAKVVKSVDEGELDLAVAVLPVDEDIFNIYPIVEEKMNVVVPQEHRFANRKSIDLMELKDEEFIFYHEDFALHDIILEKFIQAGYHPDILFKSSQWDLMAEMVAANLGITILPDSICNKVKNSGLHILKVNPTIPWNLAVITKKEKYISYASRTFIDFIQQMHERI</sequence>
<accession>A0ABX7VSR3</accession>
<dbReference type="Proteomes" id="UP000665043">
    <property type="component" value="Chromosome"/>
</dbReference>
<keyword evidence="7" id="KW-1185">Reference proteome</keyword>
<dbReference type="Pfam" id="PF00126">
    <property type="entry name" value="HTH_1"/>
    <property type="match status" value="1"/>
</dbReference>
<organism evidence="6 7">
    <name type="scientific">Sediminibacillus dalangtanensis</name>
    <dbReference type="NCBI Taxonomy" id="2729421"/>
    <lineage>
        <taxon>Bacteria</taxon>
        <taxon>Bacillati</taxon>
        <taxon>Bacillota</taxon>
        <taxon>Bacilli</taxon>
        <taxon>Bacillales</taxon>
        <taxon>Bacillaceae</taxon>
        <taxon>Sediminibacillus</taxon>
    </lineage>
</organism>
<dbReference type="Pfam" id="PF03466">
    <property type="entry name" value="LysR_substrate"/>
    <property type="match status" value="1"/>
</dbReference>
<dbReference type="RefSeq" id="WP_209367830.1">
    <property type="nucleotide sequence ID" value="NZ_CP046956.1"/>
</dbReference>
<protein>
    <submittedName>
        <fullName evidence="6">LysR family transcriptional regulator</fullName>
    </submittedName>
</protein>
<proteinExistence type="inferred from homology"/>
<dbReference type="EMBL" id="CP046956">
    <property type="protein sequence ID" value="QTM98845.1"/>
    <property type="molecule type" value="Genomic_DNA"/>
</dbReference>
<evidence type="ECO:0000313" key="6">
    <source>
        <dbReference type="EMBL" id="QTM98845.1"/>
    </source>
</evidence>
<evidence type="ECO:0000256" key="1">
    <source>
        <dbReference type="ARBA" id="ARBA00009437"/>
    </source>
</evidence>
<dbReference type="InterPro" id="IPR036388">
    <property type="entry name" value="WH-like_DNA-bd_sf"/>
</dbReference>
<keyword evidence="3" id="KW-0238">DNA-binding</keyword>
<evidence type="ECO:0000256" key="2">
    <source>
        <dbReference type="ARBA" id="ARBA00023015"/>
    </source>
</evidence>
<keyword evidence="4" id="KW-0804">Transcription</keyword>